<dbReference type="PROSITE" id="PS00028">
    <property type="entry name" value="ZINC_FINGER_C2H2_1"/>
    <property type="match status" value="9"/>
</dbReference>
<evidence type="ECO:0000256" key="4">
    <source>
        <dbReference type="ARBA" id="ARBA00022771"/>
    </source>
</evidence>
<dbReference type="Proteomes" id="UP000682892">
    <property type="component" value="Chromosome 2"/>
</dbReference>
<evidence type="ECO:0000256" key="2">
    <source>
        <dbReference type="ARBA" id="ARBA00022723"/>
    </source>
</evidence>
<feature type="domain" description="C2H2-type" evidence="10">
    <location>
        <begin position="284"/>
        <end position="311"/>
    </location>
</feature>
<feature type="domain" description="C2H2-type" evidence="10">
    <location>
        <begin position="398"/>
        <end position="426"/>
    </location>
</feature>
<evidence type="ECO:0000256" key="7">
    <source>
        <dbReference type="ARBA" id="ARBA00023242"/>
    </source>
</evidence>
<organism evidence="12 13">
    <name type="scientific">Aedes aegypti</name>
    <name type="common">Yellowfever mosquito</name>
    <name type="synonym">Culex aegypti</name>
    <dbReference type="NCBI Taxonomy" id="7159"/>
    <lineage>
        <taxon>Eukaryota</taxon>
        <taxon>Metazoa</taxon>
        <taxon>Ecdysozoa</taxon>
        <taxon>Arthropoda</taxon>
        <taxon>Hexapoda</taxon>
        <taxon>Insecta</taxon>
        <taxon>Pterygota</taxon>
        <taxon>Neoptera</taxon>
        <taxon>Endopterygota</taxon>
        <taxon>Diptera</taxon>
        <taxon>Nematocera</taxon>
        <taxon>Culicoidea</taxon>
        <taxon>Culicidae</taxon>
        <taxon>Culicinae</taxon>
        <taxon>Aedini</taxon>
        <taxon>Aedes</taxon>
        <taxon>Stegomyia</taxon>
    </lineage>
</organism>
<evidence type="ECO:0000313" key="13">
    <source>
        <dbReference type="Proteomes" id="UP000682892"/>
    </source>
</evidence>
<feature type="binding site" evidence="9">
    <location>
        <position position="85"/>
    </location>
    <ligand>
        <name>Zn(2+)</name>
        <dbReference type="ChEBI" id="CHEBI:29105"/>
    </ligand>
</feature>
<feature type="domain" description="C2H2-type" evidence="10">
    <location>
        <begin position="371"/>
        <end position="398"/>
    </location>
</feature>
<feature type="domain" description="C2H2-type" evidence="10">
    <location>
        <begin position="190"/>
        <end position="212"/>
    </location>
</feature>
<dbReference type="InterPro" id="IPR013087">
    <property type="entry name" value="Znf_C2H2_type"/>
</dbReference>
<keyword evidence="5 9" id="KW-0862">Zinc</keyword>
<evidence type="ECO:0000259" key="11">
    <source>
        <dbReference type="PROSITE" id="PS51915"/>
    </source>
</evidence>
<dbReference type="GO" id="GO:0000977">
    <property type="term" value="F:RNA polymerase II transcription regulatory region sequence-specific DNA binding"/>
    <property type="evidence" value="ECO:0007669"/>
    <property type="project" value="TreeGrafter"/>
</dbReference>
<reference evidence="12" key="3">
    <citation type="submission" date="2012-09" db="EMBL/GenBank/DDBJ databases">
        <authorList>
            <consortium name="VectorBase"/>
        </authorList>
    </citation>
    <scope>NUCLEOTIDE SEQUENCE</scope>
    <source>
        <strain evidence="12">Liverpool</strain>
    </source>
</reference>
<sequence>MNPSEVVCRTCLAECVPMMNLFSSWEFPAPISSSATEDGEQSLSGTTNSAPLVAIQLGSIYSELTQLPLQEEPCFSLGGISCHVCIRCVEQLKQFYLFRNKAVKAYEELQTKASIAQIICQLDQSSIGSVRNDRLEEDFAEDLIAGDALEERFKKPLAAGEQRCEMCKKVFKNRKMLARHQEIHSSENKYKCRYCGRWFRARSSWYNHELKHRNAIGKEEKLEQEFLCEVCAKGFKTKKQLKDHLEIVHQGVKRYHCDICKKSFTRNGSLAEHKLIQHAGIKQFSCNVCGKSFGKEDSLKTHRSIHLGRRFRCEVCSKTFLKRAFLTAHVAKYHPTDETPKINSCEICQKVFSSSSHLKDHLKIHSDERPECCKLCGASFRQKQQLKVHMYQHLGKPYKCQFCTAAFGIRARLMSHLSKNHAIEIQNMVDQTSKSVAQEPSEMINEPPDFGDGAINEEILNEICYQIDANQIVLQNIEDDGVNLIYSSNEHIVFFDDGNNLLPEEIEGVDATTIGQLYDFTKQGYNLPEGTDDNKG</sequence>
<dbReference type="GO" id="GO:0000981">
    <property type="term" value="F:DNA-binding transcription factor activity, RNA polymerase II-specific"/>
    <property type="evidence" value="ECO:0007669"/>
    <property type="project" value="TreeGrafter"/>
</dbReference>
<feature type="domain" description="C2H2-type" evidence="10">
    <location>
        <begin position="226"/>
        <end position="254"/>
    </location>
</feature>
<protein>
    <submittedName>
        <fullName evidence="12">AAEL007654-PA</fullName>
    </submittedName>
</protein>
<dbReference type="HOGENOM" id="CLU_536662_0_0_1"/>
<dbReference type="Pfam" id="PF00096">
    <property type="entry name" value="zf-C2H2"/>
    <property type="match status" value="5"/>
</dbReference>
<evidence type="ECO:0000256" key="8">
    <source>
        <dbReference type="PROSITE-ProRule" id="PRU00042"/>
    </source>
</evidence>
<evidence type="ECO:0000256" key="5">
    <source>
        <dbReference type="ARBA" id="ARBA00022833"/>
    </source>
</evidence>
<dbReference type="KEGG" id="aag:5569477"/>
<evidence type="ECO:0000259" key="10">
    <source>
        <dbReference type="PROSITE" id="PS50157"/>
    </source>
</evidence>
<evidence type="ECO:0000256" key="1">
    <source>
        <dbReference type="ARBA" id="ARBA00004123"/>
    </source>
</evidence>
<reference evidence="12" key="2">
    <citation type="journal article" date="2007" name="Science">
        <title>Genome sequence of Aedes aegypti, a major arbovirus vector.</title>
        <authorList>
            <person name="Nene V."/>
            <person name="Wortman J.R."/>
            <person name="Lawson D."/>
            <person name="Haas B."/>
            <person name="Kodira C."/>
            <person name="Tu Z.J."/>
            <person name="Loftus B."/>
            <person name="Xi Z."/>
            <person name="Megy K."/>
            <person name="Grabherr M."/>
            <person name="Ren Q."/>
            <person name="Zdobnov E.M."/>
            <person name="Lobo N.F."/>
            <person name="Campbell K.S."/>
            <person name="Brown S.E."/>
            <person name="Bonaldo M.F."/>
            <person name="Zhu J."/>
            <person name="Sinkins S.P."/>
            <person name="Hogenkamp D.G."/>
            <person name="Amedeo P."/>
            <person name="Arensburger P."/>
            <person name="Atkinson P.W."/>
            <person name="Bidwell S."/>
            <person name="Biedler J."/>
            <person name="Birney E."/>
            <person name="Bruggner R.V."/>
            <person name="Costas J."/>
            <person name="Coy M.R."/>
            <person name="Crabtree J."/>
            <person name="Crawford M."/>
            <person name="Debruyn B."/>
            <person name="Decaprio D."/>
            <person name="Eiglmeier K."/>
            <person name="Eisenstadt E."/>
            <person name="El-Dorry H."/>
            <person name="Gelbart W.M."/>
            <person name="Gomes S.L."/>
            <person name="Hammond M."/>
            <person name="Hannick L.I."/>
            <person name="Hogan J.R."/>
            <person name="Holmes M.H."/>
            <person name="Jaffe D."/>
            <person name="Johnston J.S."/>
            <person name="Kennedy R.C."/>
            <person name="Koo H."/>
            <person name="Kravitz S."/>
            <person name="Kriventseva E.V."/>
            <person name="Kulp D."/>
            <person name="Labutti K."/>
            <person name="Lee E."/>
            <person name="Li S."/>
            <person name="Lovin D.D."/>
            <person name="Mao C."/>
            <person name="Mauceli E."/>
            <person name="Menck C.F."/>
            <person name="Miller J.R."/>
            <person name="Montgomery P."/>
            <person name="Mori A."/>
            <person name="Nascimento A.L."/>
            <person name="Naveira H.F."/>
            <person name="Nusbaum C."/>
            <person name="O'leary S."/>
            <person name="Orvis J."/>
            <person name="Pertea M."/>
            <person name="Quesneville H."/>
            <person name="Reidenbach K.R."/>
            <person name="Rogers Y.H."/>
            <person name="Roth C.W."/>
            <person name="Schneider J.R."/>
            <person name="Schatz M."/>
            <person name="Shumway M."/>
            <person name="Stanke M."/>
            <person name="Stinson E.O."/>
            <person name="Tubio J.M."/>
            <person name="Vanzee J.P."/>
            <person name="Verjovski-Almeida S."/>
            <person name="Werner D."/>
            <person name="White O."/>
            <person name="Wyder S."/>
            <person name="Zeng Q."/>
            <person name="Zhao Q."/>
            <person name="Zhao Y."/>
            <person name="Hill C.A."/>
            <person name="Raikhel A.S."/>
            <person name="Soares M.B."/>
            <person name="Knudson D.L."/>
            <person name="Lee N.H."/>
            <person name="Galagan J."/>
            <person name="Salzberg S.L."/>
            <person name="Paulsen I.T."/>
            <person name="Dimopoulos G."/>
            <person name="Collins F.H."/>
            <person name="Birren B."/>
            <person name="Fraser-Liggett C.M."/>
            <person name="Severson D.W."/>
        </authorList>
    </citation>
    <scope>NUCLEOTIDE SEQUENCE [LARGE SCALE GENOMIC DNA]</scope>
    <source>
        <strain evidence="12">Liverpool</strain>
    </source>
</reference>
<dbReference type="PANTHER" id="PTHR24381">
    <property type="entry name" value="ZINC FINGER PROTEIN"/>
    <property type="match status" value="1"/>
</dbReference>
<keyword evidence="7" id="KW-0539">Nucleus</keyword>
<evidence type="ECO:0000313" key="12">
    <source>
        <dbReference type="EMBL" id="EAT40636.1"/>
    </source>
</evidence>
<evidence type="ECO:0000256" key="3">
    <source>
        <dbReference type="ARBA" id="ARBA00022737"/>
    </source>
</evidence>
<dbReference type="PROSITE" id="PS50157">
    <property type="entry name" value="ZINC_FINGER_C2H2_2"/>
    <property type="match status" value="9"/>
</dbReference>
<dbReference type="FunFam" id="3.30.160.60:FF:001397">
    <property type="entry name" value="Datilografo, isoform A"/>
    <property type="match status" value="1"/>
</dbReference>
<dbReference type="SMART" id="SM00355">
    <property type="entry name" value="ZnF_C2H2"/>
    <property type="match status" value="9"/>
</dbReference>
<feature type="domain" description="C2H2-type" evidence="10">
    <location>
        <begin position="162"/>
        <end position="189"/>
    </location>
</feature>
<comment type="subcellular location">
    <subcellularLocation>
        <location evidence="1">Nucleus</location>
    </subcellularLocation>
</comment>
<reference evidence="12" key="1">
    <citation type="submission" date="2005-10" db="EMBL/GenBank/DDBJ databases">
        <authorList>
            <person name="Loftus B.J."/>
            <person name="Nene V.M."/>
            <person name="Hannick L.I."/>
            <person name="Bidwell S."/>
            <person name="Haas B."/>
            <person name="Amedeo P."/>
            <person name="Orvis J."/>
            <person name="Wortman J.R."/>
            <person name="White O.R."/>
            <person name="Salzberg S."/>
            <person name="Shumway M."/>
            <person name="Koo H."/>
            <person name="Zhao Y."/>
            <person name="Holmes M."/>
            <person name="Miller J."/>
            <person name="Schatz M."/>
            <person name="Pop M."/>
            <person name="Pai G."/>
            <person name="Utterback T."/>
            <person name="Rogers Y.-H."/>
            <person name="Kravitz S."/>
            <person name="Fraser C.M."/>
        </authorList>
    </citation>
    <scope>NUCLEOTIDE SEQUENCE</scope>
    <source>
        <strain evidence="12">Liverpool</strain>
    </source>
</reference>
<dbReference type="OMA" id="HELKHRN"/>
<dbReference type="AlphaFoldDB" id="A0A1S4FH39"/>
<name>A0A1S4FH39_AEDAE</name>
<dbReference type="InterPro" id="IPR012934">
    <property type="entry name" value="Znf_AD"/>
</dbReference>
<dbReference type="Pfam" id="PF13912">
    <property type="entry name" value="zf-C2H2_6"/>
    <property type="match status" value="1"/>
</dbReference>
<evidence type="ECO:0000256" key="6">
    <source>
        <dbReference type="ARBA" id="ARBA00023125"/>
    </source>
</evidence>
<feature type="domain" description="C2H2-type" evidence="10">
    <location>
        <begin position="343"/>
        <end position="370"/>
    </location>
</feature>
<dbReference type="InterPro" id="IPR036236">
    <property type="entry name" value="Znf_C2H2_sf"/>
</dbReference>
<feature type="domain" description="ZAD" evidence="11">
    <location>
        <begin position="6"/>
        <end position="112"/>
    </location>
</feature>
<keyword evidence="4 8" id="KW-0863">Zinc-finger</keyword>
<keyword evidence="3" id="KW-0677">Repeat</keyword>
<dbReference type="GO" id="GO:0008270">
    <property type="term" value="F:zinc ion binding"/>
    <property type="evidence" value="ECO:0007669"/>
    <property type="project" value="UniProtKB-UniRule"/>
</dbReference>
<feature type="binding site" evidence="9">
    <location>
        <position position="8"/>
    </location>
    <ligand>
        <name>Zn(2+)</name>
        <dbReference type="ChEBI" id="CHEBI:29105"/>
    </ligand>
</feature>
<feature type="binding site" evidence="9">
    <location>
        <position position="88"/>
    </location>
    <ligand>
        <name>Zn(2+)</name>
        <dbReference type="ChEBI" id="CHEBI:29105"/>
    </ligand>
</feature>
<proteinExistence type="predicted"/>
<evidence type="ECO:0000256" key="9">
    <source>
        <dbReference type="PROSITE-ProRule" id="PRU01263"/>
    </source>
</evidence>
<dbReference type="SMR" id="A0A1S4FH39"/>
<dbReference type="FunFam" id="3.30.160.60:FF:000045">
    <property type="entry name" value="ZFP69 zinc finger protein B"/>
    <property type="match status" value="1"/>
</dbReference>
<keyword evidence="2 9" id="KW-0479">Metal-binding</keyword>
<dbReference type="Gene3D" id="3.30.160.60">
    <property type="entry name" value="Classic Zinc Finger"/>
    <property type="match status" value="7"/>
</dbReference>
<dbReference type="EMBL" id="CH477456">
    <property type="protein sequence ID" value="EAT40636.1"/>
    <property type="molecule type" value="Genomic_DNA"/>
</dbReference>
<dbReference type="OrthoDB" id="7730254at2759"/>
<dbReference type="PROSITE" id="PS51915">
    <property type="entry name" value="ZAD"/>
    <property type="match status" value="1"/>
</dbReference>
<accession>A0A1S4FH39</accession>
<dbReference type="SMART" id="SM00868">
    <property type="entry name" value="zf-AD"/>
    <property type="match status" value="1"/>
</dbReference>
<gene>
    <name evidence="12" type="ORF">AaeL_AAEL007654</name>
</gene>
<dbReference type="PANTHER" id="PTHR24381:SF393">
    <property type="entry name" value="CHROMATIN-LINKED ADAPTOR FOR MSL PROTEINS, ISOFORM B"/>
    <property type="match status" value="1"/>
</dbReference>
<keyword evidence="6" id="KW-0238">DNA-binding</keyword>
<dbReference type="SUPFAM" id="SSF57667">
    <property type="entry name" value="beta-beta-alpha zinc fingers"/>
    <property type="match status" value="4"/>
</dbReference>
<feature type="binding site" evidence="9">
    <location>
        <position position="11"/>
    </location>
    <ligand>
        <name>Zn(2+)</name>
        <dbReference type="ChEBI" id="CHEBI:29105"/>
    </ligand>
</feature>
<dbReference type="Pfam" id="PF07776">
    <property type="entry name" value="zf-AD"/>
    <property type="match status" value="1"/>
</dbReference>
<dbReference type="GO" id="GO:0005634">
    <property type="term" value="C:nucleus"/>
    <property type="evidence" value="ECO:0007669"/>
    <property type="project" value="UniProtKB-SubCell"/>
</dbReference>
<feature type="domain" description="C2H2-type" evidence="10">
    <location>
        <begin position="255"/>
        <end position="283"/>
    </location>
</feature>
<feature type="domain" description="C2H2-type" evidence="10">
    <location>
        <begin position="311"/>
        <end position="339"/>
    </location>
</feature>